<dbReference type="EMBL" id="KQ460152">
    <property type="protein sequence ID" value="KPJ17425.1"/>
    <property type="molecule type" value="Genomic_DNA"/>
</dbReference>
<dbReference type="InParanoid" id="A0A194RJA9"/>
<dbReference type="AlphaFoldDB" id="A0A194RJA9"/>
<name>A0A194RJA9_PAPMA</name>
<protein>
    <submittedName>
        <fullName evidence="2">Uncharacterized protein</fullName>
    </submittedName>
</protein>
<gene>
    <name evidence="2" type="ORF">RR48_08611</name>
</gene>
<organism evidence="2 3">
    <name type="scientific">Papilio machaon</name>
    <name type="common">Old World swallowtail butterfly</name>
    <dbReference type="NCBI Taxonomy" id="76193"/>
    <lineage>
        <taxon>Eukaryota</taxon>
        <taxon>Metazoa</taxon>
        <taxon>Ecdysozoa</taxon>
        <taxon>Arthropoda</taxon>
        <taxon>Hexapoda</taxon>
        <taxon>Insecta</taxon>
        <taxon>Pterygota</taxon>
        <taxon>Neoptera</taxon>
        <taxon>Endopterygota</taxon>
        <taxon>Lepidoptera</taxon>
        <taxon>Glossata</taxon>
        <taxon>Ditrysia</taxon>
        <taxon>Papilionoidea</taxon>
        <taxon>Papilionidae</taxon>
        <taxon>Papilioninae</taxon>
        <taxon>Papilio</taxon>
    </lineage>
</organism>
<evidence type="ECO:0000256" key="1">
    <source>
        <dbReference type="SAM" id="MobiDB-lite"/>
    </source>
</evidence>
<keyword evidence="3" id="KW-1185">Reference proteome</keyword>
<evidence type="ECO:0000313" key="3">
    <source>
        <dbReference type="Proteomes" id="UP000053240"/>
    </source>
</evidence>
<sequence length="88" mass="10248">MSLLGSTSKCGGSQHDLTKSSEGGKIMDKPQITFRKHKELEPDLRMKEEFESLKKEMRSFLTKFSTILQHLQLYQNDYTDFKYIVEGI</sequence>
<reference evidence="2 3" key="1">
    <citation type="journal article" date="2015" name="Nat. Commun.">
        <title>Outbred genome sequencing and CRISPR/Cas9 gene editing in butterflies.</title>
        <authorList>
            <person name="Li X."/>
            <person name="Fan D."/>
            <person name="Zhang W."/>
            <person name="Liu G."/>
            <person name="Zhang L."/>
            <person name="Zhao L."/>
            <person name="Fang X."/>
            <person name="Chen L."/>
            <person name="Dong Y."/>
            <person name="Chen Y."/>
            <person name="Ding Y."/>
            <person name="Zhao R."/>
            <person name="Feng M."/>
            <person name="Zhu Y."/>
            <person name="Feng Y."/>
            <person name="Jiang X."/>
            <person name="Zhu D."/>
            <person name="Xiang H."/>
            <person name="Feng X."/>
            <person name="Li S."/>
            <person name="Wang J."/>
            <person name="Zhang G."/>
            <person name="Kronforst M.R."/>
            <person name="Wang W."/>
        </authorList>
    </citation>
    <scope>NUCLEOTIDE SEQUENCE [LARGE SCALE GENOMIC DNA]</scope>
    <source>
        <strain evidence="2">Ya'a_city_454_Pm</strain>
        <tissue evidence="2">Whole body</tissue>
    </source>
</reference>
<accession>A0A194RJA9</accession>
<feature type="region of interest" description="Disordered" evidence="1">
    <location>
        <begin position="1"/>
        <end position="38"/>
    </location>
</feature>
<feature type="compositionally biased region" description="Polar residues" evidence="1">
    <location>
        <begin position="1"/>
        <end position="11"/>
    </location>
</feature>
<dbReference type="Proteomes" id="UP000053240">
    <property type="component" value="Unassembled WGS sequence"/>
</dbReference>
<proteinExistence type="predicted"/>
<evidence type="ECO:0000313" key="2">
    <source>
        <dbReference type="EMBL" id="KPJ17425.1"/>
    </source>
</evidence>